<name>A0A1G9XYJ6_9EURY</name>
<evidence type="ECO:0000259" key="2">
    <source>
        <dbReference type="Pfam" id="PF13360"/>
    </source>
</evidence>
<dbReference type="EMBL" id="FNHL01000004">
    <property type="protein sequence ID" value="SDN01902.1"/>
    <property type="molecule type" value="Genomic_DNA"/>
</dbReference>
<dbReference type="Gene3D" id="2.130.10.10">
    <property type="entry name" value="YVTN repeat-like/Quinoprotein amine dehydrogenase"/>
    <property type="match status" value="1"/>
</dbReference>
<dbReference type="InterPro" id="IPR018391">
    <property type="entry name" value="PQQ_b-propeller_rpt"/>
</dbReference>
<feature type="region of interest" description="Disordered" evidence="1">
    <location>
        <begin position="31"/>
        <end position="53"/>
    </location>
</feature>
<sequence>MSRRSLLGLAGAAAVGSALLDPAWFRSEQRLSSDDDDAWPMSRGGPERTGFAERGPTEEVGVAWHRDLGDSFPGLALPVAVADETVYTATRYAVHALDAADGTPRWEYGLSGEGWFGSDFFQSGTHFVQSPPVVGDEGVYICAGSDLFAVGSRGTARWQYDTSSSFEDVLVVGNTAYFTSNLDSETLVALDTDSGVPRWTDTPAPILPRAYGDGLLVGPTLDRDEGVLRAVSAETGTTQWSRELTLADPYRLVPTVADGTVFYGDTTLYALDAETGETRWTYETPDDSGLAPVVAGDTVYVVAEFSGLVVALDAETGEVRWERTVERAESVESPAVTADTLYLAAGRAAIGLDTSDGTERFRVGVPGGGVDSFALAGGTLYVGSGETVVALREGER</sequence>
<feature type="domain" description="Pyrrolo-quinoline quinone repeat" evidence="2">
    <location>
        <begin position="225"/>
        <end position="359"/>
    </location>
</feature>
<dbReference type="Gene3D" id="2.40.128.630">
    <property type="match status" value="1"/>
</dbReference>
<organism evidence="3 4">
    <name type="scientific">Halogranum gelatinilyticum</name>
    <dbReference type="NCBI Taxonomy" id="660521"/>
    <lineage>
        <taxon>Archaea</taxon>
        <taxon>Methanobacteriati</taxon>
        <taxon>Methanobacteriota</taxon>
        <taxon>Stenosarchaea group</taxon>
        <taxon>Halobacteria</taxon>
        <taxon>Halobacteriales</taxon>
        <taxon>Haloferacaceae</taxon>
    </lineage>
</organism>
<dbReference type="InterPro" id="IPR011047">
    <property type="entry name" value="Quinoprotein_ADH-like_sf"/>
</dbReference>
<evidence type="ECO:0000313" key="3">
    <source>
        <dbReference type="EMBL" id="SDN01902.1"/>
    </source>
</evidence>
<proteinExistence type="predicted"/>
<evidence type="ECO:0000256" key="1">
    <source>
        <dbReference type="SAM" id="MobiDB-lite"/>
    </source>
</evidence>
<feature type="domain" description="Pyrrolo-quinoline quinone repeat" evidence="2">
    <location>
        <begin position="64"/>
        <end position="200"/>
    </location>
</feature>
<evidence type="ECO:0000313" key="4">
    <source>
        <dbReference type="Proteomes" id="UP000199451"/>
    </source>
</evidence>
<dbReference type="SUPFAM" id="SSF50998">
    <property type="entry name" value="Quinoprotein alcohol dehydrogenase-like"/>
    <property type="match status" value="1"/>
</dbReference>
<dbReference type="SMART" id="SM00564">
    <property type="entry name" value="PQQ"/>
    <property type="match status" value="6"/>
</dbReference>
<dbReference type="Proteomes" id="UP000199451">
    <property type="component" value="Unassembled WGS sequence"/>
</dbReference>
<dbReference type="PANTHER" id="PTHR34512:SF30">
    <property type="entry name" value="OUTER MEMBRANE PROTEIN ASSEMBLY FACTOR BAMB"/>
    <property type="match status" value="1"/>
</dbReference>
<dbReference type="STRING" id="660521.SAMN04487949_3186"/>
<reference evidence="4" key="1">
    <citation type="submission" date="2016-10" db="EMBL/GenBank/DDBJ databases">
        <authorList>
            <person name="Varghese N."/>
            <person name="Submissions S."/>
        </authorList>
    </citation>
    <scope>NUCLEOTIDE SEQUENCE [LARGE SCALE GENOMIC DNA]</scope>
    <source>
        <strain evidence="4">CGMCC 1.10119</strain>
    </source>
</reference>
<dbReference type="Pfam" id="PF13360">
    <property type="entry name" value="PQQ_2"/>
    <property type="match status" value="2"/>
</dbReference>
<protein>
    <submittedName>
        <fullName evidence="3">Outer membrane protein assembly factor BamB, contains PQQ-like beta-propeller repeat</fullName>
    </submittedName>
</protein>
<accession>A0A1G9XYJ6</accession>
<dbReference type="InterPro" id="IPR002372">
    <property type="entry name" value="PQQ_rpt_dom"/>
</dbReference>
<dbReference type="AlphaFoldDB" id="A0A1G9XYJ6"/>
<gene>
    <name evidence="3" type="ORF">SAMN04487949_3186</name>
</gene>
<dbReference type="InterPro" id="IPR015943">
    <property type="entry name" value="WD40/YVTN_repeat-like_dom_sf"/>
</dbReference>
<keyword evidence="4" id="KW-1185">Reference proteome</keyword>
<dbReference type="PANTHER" id="PTHR34512">
    <property type="entry name" value="CELL SURFACE PROTEIN"/>
    <property type="match status" value="1"/>
</dbReference>